<dbReference type="PANTHER" id="PTHR21192">
    <property type="entry name" value="NUCLEAR PROTEIN E3-3"/>
    <property type="match status" value="1"/>
</dbReference>
<dbReference type="InterPro" id="IPR036748">
    <property type="entry name" value="MTH938-like_sf"/>
</dbReference>
<feature type="compositionally biased region" description="Polar residues" evidence="1">
    <location>
        <begin position="45"/>
        <end position="56"/>
    </location>
</feature>
<evidence type="ECO:0000313" key="3">
    <source>
        <dbReference type="Proteomes" id="UP000233524"/>
    </source>
</evidence>
<dbReference type="VEuPathDB" id="FungiDB:jhhlp_000014"/>
<dbReference type="SUPFAM" id="SSF64076">
    <property type="entry name" value="MTH938-like"/>
    <property type="match status" value="1"/>
</dbReference>
<dbReference type="PANTHER" id="PTHR21192:SF2">
    <property type="entry name" value="NADH DEHYDROGENASE [UBIQUINONE] 1 ALPHA SUBCOMPLEX ASSEMBLY FACTOR 3"/>
    <property type="match status" value="1"/>
</dbReference>
<dbReference type="EMBL" id="NLAX01000001">
    <property type="protein sequence ID" value="PKS13243.1"/>
    <property type="molecule type" value="Genomic_DNA"/>
</dbReference>
<sequence>MSRRVLEPVRAVSFSRNRVLLRPSIPIPRLFDRPRRMRQLPAPFHTTSSQGRSRQTPPKEPPKTDFGDLDVLADTPTPPTAVDRCLAKGFHLNGGAKVTDGSGVLLVNGEAFTWRPWLAMAEKRFINKKGQVELPKEAFGVLDVVWPRPEILIVGVGPQIRPLSRETRDYISSLGMRMEILDTNNAAAQYNLLATERGVDNVAAALIPLGWKEGEGVTE</sequence>
<name>A0A2N3NLC6_9PEZI</name>
<proteinExistence type="predicted"/>
<protein>
    <recommendedName>
        <fullName evidence="4">NADH dehydrogenase [ubiquinone] 1 alpha subcomplex assembly factor 3</fullName>
    </recommendedName>
</protein>
<dbReference type="Gene3D" id="3.40.1230.10">
    <property type="entry name" value="MTH938-like"/>
    <property type="match status" value="1"/>
</dbReference>
<dbReference type="STRING" id="41688.A0A2N3NLC6"/>
<keyword evidence="3" id="KW-1185">Reference proteome</keyword>
<reference evidence="2 3" key="1">
    <citation type="journal article" date="2017" name="G3 (Bethesda)">
        <title>First Draft Genome Sequence of the Pathogenic Fungus Lomentospora prolificans (Formerly Scedosporium prolificans).</title>
        <authorList>
            <person name="Luo R."/>
            <person name="Zimin A."/>
            <person name="Workman R."/>
            <person name="Fan Y."/>
            <person name="Pertea G."/>
            <person name="Grossman N."/>
            <person name="Wear M.P."/>
            <person name="Jia B."/>
            <person name="Miller H."/>
            <person name="Casadevall A."/>
            <person name="Timp W."/>
            <person name="Zhang S.X."/>
            <person name="Salzberg S.L."/>
        </authorList>
    </citation>
    <scope>NUCLEOTIDE SEQUENCE [LARGE SCALE GENOMIC DNA]</scope>
    <source>
        <strain evidence="2 3">JHH-5317</strain>
    </source>
</reference>
<organism evidence="2 3">
    <name type="scientific">Lomentospora prolificans</name>
    <dbReference type="NCBI Taxonomy" id="41688"/>
    <lineage>
        <taxon>Eukaryota</taxon>
        <taxon>Fungi</taxon>
        <taxon>Dikarya</taxon>
        <taxon>Ascomycota</taxon>
        <taxon>Pezizomycotina</taxon>
        <taxon>Sordariomycetes</taxon>
        <taxon>Hypocreomycetidae</taxon>
        <taxon>Microascales</taxon>
        <taxon>Microascaceae</taxon>
        <taxon>Lomentospora</taxon>
    </lineage>
</organism>
<evidence type="ECO:0000256" key="1">
    <source>
        <dbReference type="SAM" id="MobiDB-lite"/>
    </source>
</evidence>
<accession>A0A2N3NLC6</accession>
<dbReference type="InParanoid" id="A0A2N3NLC6"/>
<evidence type="ECO:0000313" key="2">
    <source>
        <dbReference type="EMBL" id="PKS13243.1"/>
    </source>
</evidence>
<gene>
    <name evidence="2" type="ORF">jhhlp_000014</name>
</gene>
<comment type="caution">
    <text evidence="2">The sequence shown here is derived from an EMBL/GenBank/DDBJ whole genome shotgun (WGS) entry which is preliminary data.</text>
</comment>
<dbReference type="GO" id="GO:0032981">
    <property type="term" value="P:mitochondrial respiratory chain complex I assembly"/>
    <property type="evidence" value="ECO:0007669"/>
    <property type="project" value="TreeGrafter"/>
</dbReference>
<feature type="region of interest" description="Disordered" evidence="1">
    <location>
        <begin position="36"/>
        <end position="70"/>
    </location>
</feature>
<dbReference type="Proteomes" id="UP000233524">
    <property type="component" value="Unassembled WGS sequence"/>
</dbReference>
<dbReference type="GO" id="GO:0005743">
    <property type="term" value="C:mitochondrial inner membrane"/>
    <property type="evidence" value="ECO:0007669"/>
    <property type="project" value="TreeGrafter"/>
</dbReference>
<dbReference type="AlphaFoldDB" id="A0A2N3NLC6"/>
<dbReference type="OrthoDB" id="20681at2759"/>
<dbReference type="Pfam" id="PF04430">
    <property type="entry name" value="DUF498"/>
    <property type="match status" value="1"/>
</dbReference>
<dbReference type="InterPro" id="IPR007523">
    <property type="entry name" value="NDUFAF3/AAMDC"/>
</dbReference>
<evidence type="ECO:0008006" key="4">
    <source>
        <dbReference type="Google" id="ProtNLM"/>
    </source>
</evidence>